<evidence type="ECO:0000313" key="4">
    <source>
        <dbReference type="EMBL" id="MDN5211148.1"/>
    </source>
</evidence>
<dbReference type="PANTHER" id="PTHR11845:SF13">
    <property type="entry name" value="5'-DEOXYNUCLEOTIDASE HDDC2"/>
    <property type="match status" value="1"/>
</dbReference>
<proteinExistence type="predicted"/>
<dbReference type="EMBL" id="JAUJEB010000001">
    <property type="protein sequence ID" value="MDN5211148.1"/>
    <property type="molecule type" value="Genomic_DNA"/>
</dbReference>
<dbReference type="Pfam" id="PF13023">
    <property type="entry name" value="HD_3"/>
    <property type="match status" value="1"/>
</dbReference>
<evidence type="ECO:0000256" key="1">
    <source>
        <dbReference type="ARBA" id="ARBA00022723"/>
    </source>
</evidence>
<dbReference type="InterPro" id="IPR039356">
    <property type="entry name" value="YfbR/HDDC2"/>
</dbReference>
<feature type="domain" description="HD" evidence="3">
    <location>
        <begin position="15"/>
        <end position="161"/>
    </location>
</feature>
<sequence length="208" mass="24514">MKETIHSTLQLIRLAEKLKFELRHSWLSNGRRESVAEHTWQMALMAILIHKYLSQPVNLEKTLKMILIHDLIEAEVGDIPFFEKSPRKDAKQKMEQQAIENIKNQLNSETGDEIYDLWYEFEAYNTPEAKFAKALDNLEVQIQHNLAQFETWEEIEYDLVYNKMDQYCEYDPFLKELCQEIKAEAEDKMIKGGIDVQSVKARATRQNS</sequence>
<evidence type="ECO:0000256" key="2">
    <source>
        <dbReference type="ARBA" id="ARBA00022801"/>
    </source>
</evidence>
<gene>
    <name evidence="4" type="ORF">QQ020_03775</name>
</gene>
<organism evidence="4 5">
    <name type="scientific">Agaribacillus aureus</name>
    <dbReference type="NCBI Taxonomy" id="3051825"/>
    <lineage>
        <taxon>Bacteria</taxon>
        <taxon>Pseudomonadati</taxon>
        <taxon>Bacteroidota</taxon>
        <taxon>Cytophagia</taxon>
        <taxon>Cytophagales</taxon>
        <taxon>Splendidivirgaceae</taxon>
        <taxon>Agaribacillus</taxon>
    </lineage>
</organism>
<dbReference type="RefSeq" id="WP_346756483.1">
    <property type="nucleotide sequence ID" value="NZ_JAUJEB010000001.1"/>
</dbReference>
<dbReference type="PANTHER" id="PTHR11845">
    <property type="entry name" value="5'-DEOXYNUCLEOTIDASE HDDC2"/>
    <property type="match status" value="1"/>
</dbReference>
<reference evidence="4" key="1">
    <citation type="submission" date="2023-06" db="EMBL/GenBank/DDBJ databases">
        <title>Genomic of Agaribacillus aureum.</title>
        <authorList>
            <person name="Wang G."/>
        </authorList>
    </citation>
    <scope>NUCLEOTIDE SEQUENCE</scope>
    <source>
        <strain evidence="4">BMA12</strain>
    </source>
</reference>
<accession>A0ABT8L0B3</accession>
<dbReference type="InterPro" id="IPR006674">
    <property type="entry name" value="HD_domain"/>
</dbReference>
<keyword evidence="1" id="KW-0479">Metal-binding</keyword>
<dbReference type="Gene3D" id="1.10.3210.10">
    <property type="entry name" value="Hypothetical protein af1432"/>
    <property type="match status" value="1"/>
</dbReference>
<dbReference type="Proteomes" id="UP001172083">
    <property type="component" value="Unassembled WGS sequence"/>
</dbReference>
<dbReference type="SUPFAM" id="SSF109604">
    <property type="entry name" value="HD-domain/PDEase-like"/>
    <property type="match status" value="1"/>
</dbReference>
<comment type="caution">
    <text evidence="4">The sequence shown here is derived from an EMBL/GenBank/DDBJ whole genome shotgun (WGS) entry which is preliminary data.</text>
</comment>
<protein>
    <submittedName>
        <fullName evidence="4">HD domain-containing protein</fullName>
    </submittedName>
</protein>
<keyword evidence="5" id="KW-1185">Reference proteome</keyword>
<evidence type="ECO:0000259" key="3">
    <source>
        <dbReference type="Pfam" id="PF13023"/>
    </source>
</evidence>
<keyword evidence="2" id="KW-0378">Hydrolase</keyword>
<name>A0ABT8L0B3_9BACT</name>
<evidence type="ECO:0000313" key="5">
    <source>
        <dbReference type="Proteomes" id="UP001172083"/>
    </source>
</evidence>